<feature type="coiled-coil region" evidence="2">
    <location>
        <begin position="1276"/>
        <end position="1338"/>
    </location>
</feature>
<feature type="region of interest" description="Disordered" evidence="3">
    <location>
        <begin position="681"/>
        <end position="716"/>
    </location>
</feature>
<evidence type="ECO:0000313" key="5">
    <source>
        <dbReference type="Proteomes" id="UP000650467"/>
    </source>
</evidence>
<feature type="compositionally biased region" description="Gly residues" evidence="3">
    <location>
        <begin position="1893"/>
        <end position="1902"/>
    </location>
</feature>
<feature type="compositionally biased region" description="Gly residues" evidence="3">
    <location>
        <begin position="1645"/>
        <end position="1656"/>
    </location>
</feature>
<dbReference type="Gene3D" id="2.130.10.10">
    <property type="entry name" value="YVTN repeat-like/Quinoprotein amine dehydrogenase"/>
    <property type="match status" value="2"/>
</dbReference>
<feature type="compositionally biased region" description="Polar residues" evidence="3">
    <location>
        <begin position="1846"/>
        <end position="1856"/>
    </location>
</feature>
<comment type="caution">
    <text evidence="4">The sequence shown here is derived from an EMBL/GenBank/DDBJ whole genome shotgun (WGS) entry which is preliminary data.</text>
</comment>
<feature type="region of interest" description="Disordered" evidence="3">
    <location>
        <begin position="1394"/>
        <end position="1416"/>
    </location>
</feature>
<feature type="region of interest" description="Disordered" evidence="3">
    <location>
        <begin position="1701"/>
        <end position="1953"/>
    </location>
</feature>
<dbReference type="InterPro" id="IPR052993">
    <property type="entry name" value="CFA-57"/>
</dbReference>
<evidence type="ECO:0000256" key="1">
    <source>
        <dbReference type="PROSITE-ProRule" id="PRU00221"/>
    </source>
</evidence>
<evidence type="ECO:0000313" key="4">
    <source>
        <dbReference type="EMBL" id="KAG2426323.1"/>
    </source>
</evidence>
<feature type="compositionally biased region" description="Low complexity" evidence="3">
    <location>
        <begin position="1396"/>
        <end position="1410"/>
    </location>
</feature>
<dbReference type="InterPro" id="IPR001680">
    <property type="entry name" value="WD40_rpt"/>
</dbReference>
<keyword evidence="2" id="KW-0175">Coiled coil</keyword>
<feature type="coiled-coil region" evidence="2">
    <location>
        <begin position="990"/>
        <end position="1104"/>
    </location>
</feature>
<dbReference type="SMART" id="SM00320">
    <property type="entry name" value="WD40"/>
    <property type="match status" value="5"/>
</dbReference>
<keyword evidence="5" id="KW-1185">Reference proteome</keyword>
<gene>
    <name evidence="4" type="ORF">HXX76_013080</name>
</gene>
<dbReference type="Proteomes" id="UP000650467">
    <property type="component" value="Unassembled WGS sequence"/>
</dbReference>
<proteinExistence type="predicted"/>
<dbReference type="SUPFAM" id="SSF50978">
    <property type="entry name" value="WD40 repeat-like"/>
    <property type="match status" value="1"/>
</dbReference>
<feature type="region of interest" description="Disordered" evidence="3">
    <location>
        <begin position="473"/>
        <end position="496"/>
    </location>
</feature>
<name>A0A835SFL6_CHLIN</name>
<dbReference type="SUPFAM" id="SSF69322">
    <property type="entry name" value="Tricorn protease domain 2"/>
    <property type="match status" value="1"/>
</dbReference>
<accession>A0A835SFL6</accession>
<feature type="compositionally biased region" description="Gly residues" evidence="3">
    <location>
        <begin position="1937"/>
        <end position="1953"/>
    </location>
</feature>
<feature type="compositionally biased region" description="Low complexity" evidence="3">
    <location>
        <begin position="1767"/>
        <end position="1800"/>
    </location>
</feature>
<keyword evidence="1" id="KW-0853">WD repeat</keyword>
<feature type="compositionally biased region" description="Pro residues" evidence="3">
    <location>
        <begin position="1752"/>
        <end position="1762"/>
    </location>
</feature>
<feature type="compositionally biased region" description="Polar residues" evidence="3">
    <location>
        <begin position="1713"/>
        <end position="1722"/>
    </location>
</feature>
<feature type="compositionally biased region" description="Gly residues" evidence="3">
    <location>
        <begin position="1801"/>
        <end position="1815"/>
    </location>
</feature>
<feature type="compositionally biased region" description="Basic residues" evidence="3">
    <location>
        <begin position="474"/>
        <end position="485"/>
    </location>
</feature>
<dbReference type="InterPro" id="IPR015943">
    <property type="entry name" value="WD40/YVTN_repeat-like_dom_sf"/>
</dbReference>
<evidence type="ECO:0000256" key="3">
    <source>
        <dbReference type="SAM" id="MobiDB-lite"/>
    </source>
</evidence>
<feature type="compositionally biased region" description="Low complexity" evidence="3">
    <location>
        <begin position="1834"/>
        <end position="1845"/>
    </location>
</feature>
<feature type="coiled-coil region" evidence="2">
    <location>
        <begin position="1164"/>
        <end position="1240"/>
    </location>
</feature>
<feature type="compositionally biased region" description="Gly residues" evidence="3">
    <location>
        <begin position="1591"/>
        <end position="1622"/>
    </location>
</feature>
<feature type="compositionally biased region" description="Low complexity" evidence="3">
    <location>
        <begin position="1876"/>
        <end position="1887"/>
    </location>
</feature>
<dbReference type="PANTHER" id="PTHR32215">
    <property type="entry name" value="CILIA- AND FLAGELLA-ASSOCIATED PROTEIN 57"/>
    <property type="match status" value="1"/>
</dbReference>
<feature type="region of interest" description="Disordered" evidence="3">
    <location>
        <begin position="1523"/>
        <end position="1661"/>
    </location>
</feature>
<feature type="region of interest" description="Disordered" evidence="3">
    <location>
        <begin position="874"/>
        <end position="897"/>
    </location>
</feature>
<feature type="compositionally biased region" description="Polar residues" evidence="3">
    <location>
        <begin position="1907"/>
        <end position="1922"/>
    </location>
</feature>
<feature type="compositionally biased region" description="Low complexity" evidence="3">
    <location>
        <begin position="486"/>
        <end position="496"/>
    </location>
</feature>
<dbReference type="PANTHER" id="PTHR32215:SF0">
    <property type="entry name" value="CILIA- AND FLAGELLA-ASSOCIATED PROTEIN 57"/>
    <property type="match status" value="1"/>
</dbReference>
<reference evidence="4" key="1">
    <citation type="journal article" date="2020" name="bioRxiv">
        <title>Comparative genomics of Chlamydomonas.</title>
        <authorList>
            <person name="Craig R.J."/>
            <person name="Hasan A.R."/>
            <person name="Ness R.W."/>
            <person name="Keightley P.D."/>
        </authorList>
    </citation>
    <scope>NUCLEOTIDE SEQUENCE</scope>
    <source>
        <strain evidence="4">SAG 7.73</strain>
    </source>
</reference>
<evidence type="ECO:0000256" key="2">
    <source>
        <dbReference type="SAM" id="Coils"/>
    </source>
</evidence>
<organism evidence="4 5">
    <name type="scientific">Chlamydomonas incerta</name>
    <dbReference type="NCBI Taxonomy" id="51695"/>
    <lineage>
        <taxon>Eukaryota</taxon>
        <taxon>Viridiplantae</taxon>
        <taxon>Chlorophyta</taxon>
        <taxon>core chlorophytes</taxon>
        <taxon>Chlorophyceae</taxon>
        <taxon>CS clade</taxon>
        <taxon>Chlamydomonadales</taxon>
        <taxon>Chlamydomonadaceae</taxon>
        <taxon>Chlamydomonas</taxon>
    </lineage>
</organism>
<feature type="compositionally biased region" description="Polar residues" evidence="3">
    <location>
        <begin position="1571"/>
        <end position="1585"/>
    </location>
</feature>
<dbReference type="InterPro" id="IPR036322">
    <property type="entry name" value="WD40_repeat_dom_sf"/>
</dbReference>
<dbReference type="OrthoDB" id="10251741at2759"/>
<feature type="repeat" description="WD" evidence="1">
    <location>
        <begin position="387"/>
        <end position="428"/>
    </location>
</feature>
<protein>
    <submittedName>
        <fullName evidence="4">Uncharacterized protein</fullName>
    </submittedName>
</protein>
<feature type="region of interest" description="Disordered" evidence="3">
    <location>
        <begin position="173"/>
        <end position="197"/>
    </location>
</feature>
<dbReference type="Pfam" id="PF00400">
    <property type="entry name" value="WD40"/>
    <property type="match status" value="2"/>
</dbReference>
<feature type="compositionally biased region" description="Gly residues" evidence="3">
    <location>
        <begin position="177"/>
        <end position="196"/>
    </location>
</feature>
<dbReference type="EMBL" id="JAEHOC010000048">
    <property type="protein sequence ID" value="KAG2426323.1"/>
    <property type="molecule type" value="Genomic_DNA"/>
</dbReference>
<sequence length="1953" mass="201715">MAEKKILRVQLPGDMADGRAAGREGETPTLVPVLAVGMTCVPGGVCLMAKDTVAYPVGRCLAMYSPTQLPLVRMSEPLRSVRGISALAVSPNKKYLAAAENMADGYMPQITLFDGSTLERLATVTGPHVTSAYTSVSFSSNGSLLLAVGSDEARGTSTFHLWEWGASPQPRCSGTIDTGGEGGGGGGGGNSGGGSGPVLRAALDPRFDSNVLVMCARDVGLWRQSPNGFRRHAVEGVDLPPGASFLDLSTLPDGRFLLATSTRQVLVVDRASAHVALTTDRPILTVLGLPDGGVAVGTERGYLQLFRRRAKDDHDHYAIYSETRVPESAQSVSLDAHIRAMCADVGGDTLLCTTAGGGPTYQFNLAYARTLALTPEASSDLWEMLLPGAHEQSIVSASLAYKRDFLATASKDLTVRVWQTSPLRLVLTHMCHHSPLALSIDPYGRELVVAFVDCVRCYSVVEGLLVDGEELRHHPPPPRWRRRRAPAPSAADGAARARARGAGEAAGVPLDHCSLVKYSPTGAFIAAAGGPGGRHIYIFSTLTKRQVAVLTGHYEAVMDLVWSDDGAYLASTGEGAVFTWAADGFVRVQENTSKLYLNDAITATPDFKTLVVGDTTQGLRIMETLRSNAANNSADGDGAGGGGGAGGKLANALSKALGGKSGRGLSTAGGAAESAAATESGGAAAAGSTPDTPVFKVPGRASTVPIGPPLDTAHTGSFISQNRSKMQAVSRMTAMVGGGPPDSAAASAAAAMAGCELKLRSNFQTIIQPGRGGLAIAHCAPTLLPAGHGAVTAYGGYDAVVGAGVLGRVRVCPLRPRSNDDVEEYFLHASDVTQVVAHRDGRLVITTDASGTWMMSILLPPGLASAAAAASASMHAPMPTSPGAEVPGSPTRSGSPTRALSVAGAVMLPGRASMAGGLAALAAAGGVATHADRTALAHKLIRTVLAASEFSSYAATSAARAAAAAHTSAAVAESGGASAQLIVSVRAVDVQLLKENVRELKDRLAKFATEAEYKMYEREQVVRRELEGEVGRLRQEVEVLRADLAYTRATAADDANTSERTRENMTRDFERALQEQQDMFEKKLAAEIGRTDAAEREMQRLRAKFGRKLWQLDEEQGAALREAGEAQAVLQNTIEVTKAEAQKSIAAGRVQMETELRVDGELNEEELQRAADAAQKQIEEKDEAYLKLLAKHTLQSGLSAKTAQENERLRAEAEALRRENTRLAEQVMALTEELEAMQAAWADRDARQRQQDAEMKDMAFQMQQAQLFTSLATTRIKELNNELEPVRGARDEAQAQVATMEGVAQRQLERQSKVVSDNSNLQSRLDAANDELKQLKGEVLEREAYFKNFTTQLFRTVQDVPHHQWPTLFGRMIEDYHKGRDKASWARYLEADHGTAAHPPGSAGAGMAASSGGGGRNTSVSGFLGSSATTAAEFNEKINELHAQLMHTEKMLSLVTETKDKADKARRAVVSKLMADNLMVVQELNDTKRDLKAARELGEKRAIELADLRMSVAVAGGVAGTGLTGAGPSATTTQAGGPLSGAVSAADVGGLPQGPAGRAMARLPSRLGDPSRQQTSSNGQPSVSPRASDGMAGGGPAGSSGGGSPGPGGSSGGNGALLGPGGRSPSIPEHASVSQPLLPSSAGSQQGGSGGGGGGAPMVVTGDMPQGGWWLGECSPFELPASMDHIASNSLRRGLNSAAAGDSGLLQERPGTSMLQMSSRRPGTSAGVSGGGRPGSYSVSLPPGSARTAFTPPTPHGSLPPPRRPDTSSSSSLMAAAVSGAALQAYSRQQQAAQQQQSQDGQGGDAGGEGGGGGPAAPPSPSLANGGGMGGHGPRASSAGPPSGSITSRSGNSVLRSTVAFGAPPPHGPFGGGAGHSSATAASATGAPVVMSPGGGGGGAGYAGTHNMLSGQVRPSTPSKVTTLGAGFRSFVPMGQGQHGGGGSGGGMRGNSR</sequence>
<dbReference type="PROSITE" id="PS50082">
    <property type="entry name" value="WD_REPEATS_2"/>
    <property type="match status" value="1"/>
</dbReference>